<feature type="chain" id="PRO_5045718934" description="DUF4398 domain-containing protein" evidence="1">
    <location>
        <begin position="19"/>
        <end position="109"/>
    </location>
</feature>
<dbReference type="EMBL" id="JAIRAU010000051">
    <property type="protein sequence ID" value="MBZ5714818.1"/>
    <property type="molecule type" value="Genomic_DNA"/>
</dbReference>
<evidence type="ECO:0008006" key="4">
    <source>
        <dbReference type="Google" id="ProtNLM"/>
    </source>
</evidence>
<reference evidence="2" key="1">
    <citation type="submission" date="2021-08" db="EMBL/GenBank/DDBJ databases">
        <authorList>
            <person name="Stevens D.C."/>
        </authorList>
    </citation>
    <scope>NUCLEOTIDE SEQUENCE</scope>
    <source>
        <strain evidence="2">DSM 53165</strain>
    </source>
</reference>
<feature type="signal peptide" evidence="1">
    <location>
        <begin position="1"/>
        <end position="18"/>
    </location>
</feature>
<protein>
    <recommendedName>
        <fullName evidence="4">DUF4398 domain-containing protein</fullName>
    </recommendedName>
</protein>
<dbReference type="Proteomes" id="UP001139031">
    <property type="component" value="Unassembled WGS sequence"/>
</dbReference>
<evidence type="ECO:0000313" key="3">
    <source>
        <dbReference type="Proteomes" id="UP001139031"/>
    </source>
</evidence>
<proteinExistence type="predicted"/>
<name>A0ABS7U2S5_9BACT</name>
<keyword evidence="1" id="KW-0732">Signal</keyword>
<accession>A0ABS7U2S5</accession>
<organism evidence="2 3">
    <name type="scientific">Nannocystis pusilla</name>
    <dbReference type="NCBI Taxonomy" id="889268"/>
    <lineage>
        <taxon>Bacteria</taxon>
        <taxon>Pseudomonadati</taxon>
        <taxon>Myxococcota</taxon>
        <taxon>Polyangia</taxon>
        <taxon>Nannocystales</taxon>
        <taxon>Nannocystaceae</taxon>
        <taxon>Nannocystis</taxon>
    </lineage>
</organism>
<evidence type="ECO:0000256" key="1">
    <source>
        <dbReference type="SAM" id="SignalP"/>
    </source>
</evidence>
<evidence type="ECO:0000313" key="2">
    <source>
        <dbReference type="EMBL" id="MBZ5714818.1"/>
    </source>
</evidence>
<dbReference type="Gene3D" id="1.20.1270.390">
    <property type="match status" value="1"/>
</dbReference>
<dbReference type="RefSeq" id="WP_224196552.1">
    <property type="nucleotide sequence ID" value="NZ_JAIRAU010000051.1"/>
</dbReference>
<sequence length="109" mass="11434">MFSLVIVSFALGCATAPAKQAVTESIATVNTAEQLGASEVPQAAKALDYAQHEVAWAKALLINGRHERALLMAQRAESDAALAIVLVREQRARQAAEQAKTPGATAPNP</sequence>
<gene>
    <name evidence="2" type="ORF">K7C98_36770</name>
</gene>
<comment type="caution">
    <text evidence="2">The sequence shown here is derived from an EMBL/GenBank/DDBJ whole genome shotgun (WGS) entry which is preliminary data.</text>
</comment>
<keyword evidence="3" id="KW-1185">Reference proteome</keyword>